<comment type="caution">
    <text evidence="2">The sequence shown here is derived from an EMBL/GenBank/DDBJ whole genome shotgun (WGS) entry which is preliminary data.</text>
</comment>
<dbReference type="Proteomes" id="UP000004810">
    <property type="component" value="Unassembled WGS sequence"/>
</dbReference>
<dbReference type="AlphaFoldDB" id="J9DK14"/>
<dbReference type="EMBL" id="ADBV01025648">
    <property type="protein sequence ID" value="EJW69791.1"/>
    <property type="molecule type" value="Genomic_DNA"/>
</dbReference>
<organism evidence="2 3">
    <name type="scientific">Wuchereria bancrofti</name>
    <dbReference type="NCBI Taxonomy" id="6293"/>
    <lineage>
        <taxon>Eukaryota</taxon>
        <taxon>Metazoa</taxon>
        <taxon>Ecdysozoa</taxon>
        <taxon>Nematoda</taxon>
        <taxon>Chromadorea</taxon>
        <taxon>Rhabditida</taxon>
        <taxon>Spirurina</taxon>
        <taxon>Spiruromorpha</taxon>
        <taxon>Filarioidea</taxon>
        <taxon>Onchocercidae</taxon>
        <taxon>Wuchereria</taxon>
    </lineage>
</organism>
<accession>J9DK14</accession>
<name>J9DK14_WUCBA</name>
<evidence type="ECO:0000313" key="2">
    <source>
        <dbReference type="EMBL" id="EJW69791.1"/>
    </source>
</evidence>
<gene>
    <name evidence="2" type="ORF">WUBG_19301</name>
</gene>
<evidence type="ECO:0000256" key="1">
    <source>
        <dbReference type="SAM" id="MobiDB-lite"/>
    </source>
</evidence>
<reference evidence="3" key="1">
    <citation type="submission" date="2012-08" db="EMBL/GenBank/DDBJ databases">
        <title>The Genome Sequence of Wuchereria bancrofti.</title>
        <authorList>
            <person name="Nutman T.B."/>
            <person name="Fink D.L."/>
            <person name="Russ C."/>
            <person name="Young S."/>
            <person name="Zeng Q."/>
            <person name="Koehrsen M."/>
            <person name="Alvarado L."/>
            <person name="Berlin A."/>
            <person name="Chapman S.B."/>
            <person name="Chen Z."/>
            <person name="Freedman E."/>
            <person name="Gellesch M."/>
            <person name="Goldberg J."/>
            <person name="Griggs A."/>
            <person name="Gujja S."/>
            <person name="Heilman E.R."/>
            <person name="Heiman D."/>
            <person name="Hepburn T."/>
            <person name="Howarth C."/>
            <person name="Jen D."/>
            <person name="Larson L."/>
            <person name="Lewis B."/>
            <person name="Mehta T."/>
            <person name="Park D."/>
            <person name="Pearson M."/>
            <person name="Roberts A."/>
            <person name="Saif S."/>
            <person name="Shea T."/>
            <person name="Shenoy N."/>
            <person name="Sisk P."/>
            <person name="Stolte C."/>
            <person name="Sykes S."/>
            <person name="Walk T."/>
            <person name="White J."/>
            <person name="Yandava C."/>
            <person name="Haas B."/>
            <person name="Henn M.R."/>
            <person name="Nusbaum C."/>
            <person name="Birren B."/>
        </authorList>
    </citation>
    <scope>NUCLEOTIDE SEQUENCE [LARGE SCALE GENOMIC DNA]</scope>
    <source>
        <strain evidence="3">NA</strain>
    </source>
</reference>
<protein>
    <submittedName>
        <fullName evidence="2">Uncharacterized protein</fullName>
    </submittedName>
</protein>
<evidence type="ECO:0000313" key="3">
    <source>
        <dbReference type="Proteomes" id="UP000004810"/>
    </source>
</evidence>
<feature type="region of interest" description="Disordered" evidence="1">
    <location>
        <begin position="34"/>
        <end position="58"/>
    </location>
</feature>
<proteinExistence type="predicted"/>
<sequence>MVVQDLADEADVFMDFGHLSPSTRNFRRRRKEAEEYIENSPIKPPKARRTDGTEMPALTAAEKKFTL</sequence>